<organism evidence="2 3">
    <name type="scientific">Ananas comosus</name>
    <name type="common">Pineapple</name>
    <name type="synonym">Ananas ananas</name>
    <dbReference type="NCBI Taxonomy" id="4615"/>
    <lineage>
        <taxon>Eukaryota</taxon>
        <taxon>Viridiplantae</taxon>
        <taxon>Streptophyta</taxon>
        <taxon>Embryophyta</taxon>
        <taxon>Tracheophyta</taxon>
        <taxon>Spermatophyta</taxon>
        <taxon>Magnoliopsida</taxon>
        <taxon>Liliopsida</taxon>
        <taxon>Poales</taxon>
        <taxon>Bromeliaceae</taxon>
        <taxon>Bromelioideae</taxon>
        <taxon>Ananas</taxon>
    </lineage>
</organism>
<dbReference type="Gene3D" id="1.50.10.20">
    <property type="match status" value="1"/>
</dbReference>
<dbReference type="GO" id="GO:0016104">
    <property type="term" value="P:triterpenoid biosynthetic process"/>
    <property type="evidence" value="ECO:0007669"/>
    <property type="project" value="InterPro"/>
</dbReference>
<gene>
    <name evidence="2" type="ORF">ACMD2_18580</name>
</gene>
<dbReference type="AlphaFoldDB" id="A0A199VK38"/>
<dbReference type="GO" id="GO:0016866">
    <property type="term" value="F:intramolecular transferase activity"/>
    <property type="evidence" value="ECO:0007669"/>
    <property type="project" value="InterPro"/>
</dbReference>
<protein>
    <submittedName>
        <fullName evidence="2">Cycloartenol synthase</fullName>
    </submittedName>
</protein>
<dbReference type="PANTHER" id="PTHR11764:SF17">
    <property type="entry name" value="TERPENE CYCLASE_MUTASE FAMILY MEMBER"/>
    <property type="match status" value="1"/>
</dbReference>
<dbReference type="STRING" id="4615.A0A199VK38"/>
<reference evidence="2 3" key="1">
    <citation type="journal article" date="2016" name="DNA Res.">
        <title>The draft genome of MD-2 pineapple using hybrid error correction of long reads.</title>
        <authorList>
            <person name="Redwan R.M."/>
            <person name="Saidin A."/>
            <person name="Kumar S.V."/>
        </authorList>
    </citation>
    <scope>NUCLEOTIDE SEQUENCE [LARGE SCALE GENOMIC DNA]</scope>
    <source>
        <strain evidence="3">cv. MD2</strain>
        <tissue evidence="2">Leaf</tissue>
    </source>
</reference>
<dbReference type="GO" id="GO:0005811">
    <property type="term" value="C:lipid droplet"/>
    <property type="evidence" value="ECO:0007669"/>
    <property type="project" value="InterPro"/>
</dbReference>
<dbReference type="Proteomes" id="UP000092600">
    <property type="component" value="Unassembled WGS sequence"/>
</dbReference>
<feature type="domain" description="Squalene cyclase N-terminal" evidence="1">
    <location>
        <begin position="92"/>
        <end position="264"/>
    </location>
</feature>
<dbReference type="SUPFAM" id="SSF48239">
    <property type="entry name" value="Terpenoid cyclases/Protein prenyltransferases"/>
    <property type="match status" value="1"/>
</dbReference>
<comment type="caution">
    <text evidence="2">The sequence shown here is derived from an EMBL/GenBank/DDBJ whole genome shotgun (WGS) entry which is preliminary data.</text>
</comment>
<evidence type="ECO:0000313" key="3">
    <source>
        <dbReference type="Proteomes" id="UP000092600"/>
    </source>
</evidence>
<evidence type="ECO:0000259" key="1">
    <source>
        <dbReference type="Pfam" id="PF13249"/>
    </source>
</evidence>
<dbReference type="PANTHER" id="PTHR11764">
    <property type="entry name" value="TERPENE CYCLASE/MUTASE FAMILY MEMBER"/>
    <property type="match status" value="1"/>
</dbReference>
<dbReference type="Pfam" id="PF13249">
    <property type="entry name" value="SQHop_cyclase_N"/>
    <property type="match status" value="1"/>
</dbReference>
<name>A0A199VK38_ANACO</name>
<proteinExistence type="predicted"/>
<accession>A0A199VK38</accession>
<evidence type="ECO:0000313" key="2">
    <source>
        <dbReference type="EMBL" id="OAY77532.1"/>
    </source>
</evidence>
<dbReference type="InterPro" id="IPR032697">
    <property type="entry name" value="SQ_cyclase_N"/>
</dbReference>
<dbReference type="InterPro" id="IPR018333">
    <property type="entry name" value="Squalene_cyclase"/>
</dbReference>
<dbReference type="InterPro" id="IPR008930">
    <property type="entry name" value="Terpenoid_cyclase/PrenylTrfase"/>
</dbReference>
<dbReference type="EMBL" id="LSRQ01001512">
    <property type="protein sequence ID" value="OAY77532.1"/>
    <property type="molecule type" value="Genomic_DNA"/>
</dbReference>
<sequence length="267" mass="30542">MWKLEIGKGGPWLKSKFNHLGREIWVYDEQLGSSEEREAVENARKEFWRNRFSQKHSSDKLARMQLAQENNPCGIKPEKITAKNDEEITETYDGHWPGDFPGPLFLTPILVIALYVTGSLNTALPLEHQKELRRYLCNHQNKDGGWGLHTEGTSIMFSSALCYTTLRLLDEKAEGSGHGAMEKARKWILDHGGVLGVFEWSGVNPIPPDLILLPSSLPIYLGRLWCHFRLIYTPMSYLYGKRFVGSITKTVLELRDELHSQPYQSID</sequence>